<dbReference type="OrthoDB" id="9816041at2"/>
<feature type="transmembrane region" description="Helical" evidence="7">
    <location>
        <begin position="99"/>
        <end position="122"/>
    </location>
</feature>
<feature type="transmembrane region" description="Helical" evidence="7">
    <location>
        <begin position="433"/>
        <end position="456"/>
    </location>
</feature>
<protein>
    <submittedName>
        <fullName evidence="10">Major facilitator superfamily permease</fullName>
    </submittedName>
</protein>
<feature type="transmembrane region" description="Helical" evidence="7">
    <location>
        <begin position="134"/>
        <end position="158"/>
    </location>
</feature>
<evidence type="ECO:0000256" key="7">
    <source>
        <dbReference type="SAM" id="Phobius"/>
    </source>
</evidence>
<keyword evidence="3" id="KW-1003">Cell membrane</keyword>
<dbReference type="Pfam" id="PF07690">
    <property type="entry name" value="MFS_1"/>
    <property type="match status" value="1"/>
</dbReference>
<evidence type="ECO:0000259" key="9">
    <source>
        <dbReference type="PROSITE" id="PS50850"/>
    </source>
</evidence>
<feature type="domain" description="Major facilitator superfamily (MFS) profile" evidence="9">
    <location>
        <begin position="10"/>
        <end position="461"/>
    </location>
</feature>
<feature type="signal peptide" evidence="8">
    <location>
        <begin position="1"/>
        <end position="20"/>
    </location>
</feature>
<evidence type="ECO:0000313" key="11">
    <source>
        <dbReference type="Proteomes" id="UP000050898"/>
    </source>
</evidence>
<dbReference type="RefSeq" id="WP_003691517.1">
    <property type="nucleotide sequence ID" value="NZ_AKKT01000191.1"/>
</dbReference>
<comment type="subcellular location">
    <subcellularLocation>
        <location evidence="1">Cell membrane</location>
        <topology evidence="1">Multi-pass membrane protein</topology>
    </subcellularLocation>
</comment>
<dbReference type="PROSITE" id="PS50850">
    <property type="entry name" value="MFS"/>
    <property type="match status" value="1"/>
</dbReference>
<organism evidence="10 11">
    <name type="scientific">Liquorilactobacillus mali KCTC 3596 = DSM 20444</name>
    <dbReference type="NCBI Taxonomy" id="1046596"/>
    <lineage>
        <taxon>Bacteria</taxon>
        <taxon>Bacillati</taxon>
        <taxon>Bacillota</taxon>
        <taxon>Bacilli</taxon>
        <taxon>Lactobacillales</taxon>
        <taxon>Lactobacillaceae</taxon>
        <taxon>Liquorilactobacillus</taxon>
    </lineage>
</organism>
<evidence type="ECO:0000256" key="4">
    <source>
        <dbReference type="ARBA" id="ARBA00022692"/>
    </source>
</evidence>
<dbReference type="AlphaFoldDB" id="J0L307"/>
<gene>
    <name evidence="10" type="ORF">FD00_GL000764</name>
</gene>
<dbReference type="InterPro" id="IPR036259">
    <property type="entry name" value="MFS_trans_sf"/>
</dbReference>
<keyword evidence="8" id="KW-0732">Signal</keyword>
<dbReference type="NCBIfam" id="TIGR00711">
    <property type="entry name" value="efflux_EmrB"/>
    <property type="match status" value="1"/>
</dbReference>
<dbReference type="InterPro" id="IPR011701">
    <property type="entry name" value="MFS"/>
</dbReference>
<reference evidence="10 11" key="1">
    <citation type="journal article" date="2015" name="Genome Announc.">
        <title>Expanding the biotechnology potential of lactobacilli through comparative genomics of 213 strains and associated genera.</title>
        <authorList>
            <person name="Sun Z."/>
            <person name="Harris H.M."/>
            <person name="McCann A."/>
            <person name="Guo C."/>
            <person name="Argimon S."/>
            <person name="Zhang W."/>
            <person name="Yang X."/>
            <person name="Jeffery I.B."/>
            <person name="Cooney J.C."/>
            <person name="Kagawa T.F."/>
            <person name="Liu W."/>
            <person name="Song Y."/>
            <person name="Salvetti E."/>
            <person name="Wrobel A."/>
            <person name="Rasinkangas P."/>
            <person name="Parkhill J."/>
            <person name="Rea M.C."/>
            <person name="O'Sullivan O."/>
            <person name="Ritari J."/>
            <person name="Douillard F.P."/>
            <person name="Paul Ross R."/>
            <person name="Yang R."/>
            <person name="Briner A.E."/>
            <person name="Felis G.E."/>
            <person name="de Vos W.M."/>
            <person name="Barrangou R."/>
            <person name="Klaenhammer T.R."/>
            <person name="Caufield P.W."/>
            <person name="Cui Y."/>
            <person name="Zhang H."/>
            <person name="O'Toole P.W."/>
        </authorList>
    </citation>
    <scope>NUCLEOTIDE SEQUENCE [LARGE SCALE GENOMIC DNA]</scope>
    <source>
        <strain evidence="10 11">DSM 20444</strain>
    </source>
</reference>
<feature type="transmembrane region" description="Helical" evidence="7">
    <location>
        <begin position="298"/>
        <end position="317"/>
    </location>
</feature>
<feature type="transmembrane region" description="Helical" evidence="7">
    <location>
        <begin position="227"/>
        <end position="246"/>
    </location>
</feature>
<keyword evidence="2" id="KW-0813">Transport</keyword>
<dbReference type="GeneID" id="98317014"/>
<dbReference type="Gene3D" id="1.20.1250.20">
    <property type="entry name" value="MFS general substrate transporter like domains"/>
    <property type="match status" value="1"/>
</dbReference>
<feature type="transmembrane region" description="Helical" evidence="7">
    <location>
        <begin position="400"/>
        <end position="421"/>
    </location>
</feature>
<dbReference type="PANTHER" id="PTHR23501">
    <property type="entry name" value="MAJOR FACILITATOR SUPERFAMILY"/>
    <property type="match status" value="1"/>
</dbReference>
<keyword evidence="5 7" id="KW-1133">Transmembrane helix</keyword>
<accession>J0L307</accession>
<dbReference type="InterPro" id="IPR004638">
    <property type="entry name" value="EmrB-like"/>
</dbReference>
<evidence type="ECO:0000256" key="3">
    <source>
        <dbReference type="ARBA" id="ARBA00022475"/>
    </source>
</evidence>
<feature type="transmembrane region" description="Helical" evidence="7">
    <location>
        <begin position="357"/>
        <end position="379"/>
    </location>
</feature>
<dbReference type="Gene3D" id="1.20.1720.10">
    <property type="entry name" value="Multidrug resistance protein D"/>
    <property type="match status" value="1"/>
</dbReference>
<evidence type="ECO:0000256" key="1">
    <source>
        <dbReference type="ARBA" id="ARBA00004651"/>
    </source>
</evidence>
<evidence type="ECO:0000256" key="6">
    <source>
        <dbReference type="ARBA" id="ARBA00023136"/>
    </source>
</evidence>
<keyword evidence="11" id="KW-1185">Reference proteome</keyword>
<feature type="transmembrane region" description="Helical" evidence="7">
    <location>
        <begin position="164"/>
        <end position="184"/>
    </location>
</feature>
<feature type="transmembrane region" description="Helical" evidence="7">
    <location>
        <begin position="196"/>
        <end position="215"/>
    </location>
</feature>
<dbReference type="PRINTS" id="PR01036">
    <property type="entry name" value="TCRTETB"/>
</dbReference>
<feature type="transmembrane region" description="Helical" evidence="7">
    <location>
        <begin position="46"/>
        <end position="68"/>
    </location>
</feature>
<dbReference type="SUPFAM" id="SSF103473">
    <property type="entry name" value="MFS general substrate transporter"/>
    <property type="match status" value="1"/>
</dbReference>
<evidence type="ECO:0000313" key="10">
    <source>
        <dbReference type="EMBL" id="KRN11359.1"/>
    </source>
</evidence>
<keyword evidence="6 7" id="KW-0472">Membrane</keyword>
<evidence type="ECO:0000256" key="8">
    <source>
        <dbReference type="SAM" id="SignalP"/>
    </source>
</evidence>
<dbReference type="PANTHER" id="PTHR23501:SF1">
    <property type="entry name" value="TRANSPORT PROTEIN HSRA-RELATED"/>
    <property type="match status" value="1"/>
</dbReference>
<sequence length="463" mass="50166">MNKKKSTVSIALTLVLGALAPMLDTTMTNIAINQMIRSLSTTVNIMQWVTTLYVLAMGITVPIASWLIDRINGKTLYQFGIILFGIGSLVSALSNSIQLLIIGRLLQGIAAGLIVPTLTTLLVRVSGGNGLGKLMAIIGLPVVLAPILGPSIGGVLIHFLNWHWIFWINLPIVALSVILIWLLLPSFSDDLRKTKLDLKGFLLTSGIFTTFILAINELGNLPKENTIFWTLLEILIGLNLIIVYIIHAQKNGIKAIIPLSLFKNNNFSASTTLLFMSGLTVNGAMFLLPLYFQNIRGLSIISTGLYLIPQGVGLLLARTQVGKLTDLYGAKWPTIISIFISLFSTLPFVFFTKQTNISIIIVVLLIRGVAEGGLTIPVMTDAYKGVEKSLIAQATTGIRTIQNIGGAFGTAILSTIIQFQINGRFPTLGVLTPVYQVAFWATIIGTSLAFIPAIFLSHNSVKH</sequence>
<feature type="transmembrane region" description="Helical" evidence="7">
    <location>
        <begin position="329"/>
        <end position="351"/>
    </location>
</feature>
<dbReference type="GO" id="GO:0005886">
    <property type="term" value="C:plasma membrane"/>
    <property type="evidence" value="ECO:0007669"/>
    <property type="project" value="UniProtKB-SubCell"/>
</dbReference>
<dbReference type="EMBL" id="AYYH01000002">
    <property type="protein sequence ID" value="KRN11359.1"/>
    <property type="molecule type" value="Genomic_DNA"/>
</dbReference>
<dbReference type="PATRIC" id="fig|1046596.6.peg.835"/>
<dbReference type="Proteomes" id="UP000050898">
    <property type="component" value="Unassembled WGS sequence"/>
</dbReference>
<dbReference type="GO" id="GO:0022857">
    <property type="term" value="F:transmembrane transporter activity"/>
    <property type="evidence" value="ECO:0007669"/>
    <property type="project" value="InterPro"/>
</dbReference>
<feature type="transmembrane region" description="Helical" evidence="7">
    <location>
        <begin position="75"/>
        <end position="93"/>
    </location>
</feature>
<proteinExistence type="predicted"/>
<name>J0L307_9LACO</name>
<feature type="transmembrane region" description="Helical" evidence="7">
    <location>
        <begin position="267"/>
        <end position="292"/>
    </location>
</feature>
<feature type="chain" id="PRO_5038431836" evidence="8">
    <location>
        <begin position="21"/>
        <end position="463"/>
    </location>
</feature>
<dbReference type="InterPro" id="IPR020846">
    <property type="entry name" value="MFS_dom"/>
</dbReference>
<evidence type="ECO:0000256" key="2">
    <source>
        <dbReference type="ARBA" id="ARBA00022448"/>
    </source>
</evidence>
<comment type="caution">
    <text evidence="10">The sequence shown here is derived from an EMBL/GenBank/DDBJ whole genome shotgun (WGS) entry which is preliminary data.</text>
</comment>
<keyword evidence="4 7" id="KW-0812">Transmembrane</keyword>
<evidence type="ECO:0000256" key="5">
    <source>
        <dbReference type="ARBA" id="ARBA00022989"/>
    </source>
</evidence>